<name>A0A976SMM2_9CAUD</name>
<evidence type="ECO:0000313" key="3">
    <source>
        <dbReference type="Proteomes" id="UP001058314"/>
    </source>
</evidence>
<dbReference type="SUPFAM" id="SSF54060">
    <property type="entry name" value="His-Me finger endonucleases"/>
    <property type="match status" value="1"/>
</dbReference>
<reference evidence="2" key="1">
    <citation type="submission" date="2022-07" db="EMBL/GenBank/DDBJ databases">
        <authorList>
            <person name="Kim K.-J."/>
        </authorList>
    </citation>
    <scope>NUCLEOTIDE SEQUENCE</scope>
</reference>
<gene>
    <name evidence="2" type="ORF">Lg3_00045</name>
</gene>
<dbReference type="SUPFAM" id="SSF54171">
    <property type="entry name" value="DNA-binding domain"/>
    <property type="match status" value="1"/>
</dbReference>
<proteinExistence type="predicted"/>
<organism evidence="2 3">
    <name type="scientific">Escherichia phage Lg3</name>
    <dbReference type="NCBI Taxonomy" id="2972436"/>
    <lineage>
        <taxon>Viruses</taxon>
        <taxon>Duplodnaviria</taxon>
        <taxon>Heunggongvirae</taxon>
        <taxon>Uroviricota</taxon>
        <taxon>Caudoviricetes</taxon>
        <taxon>Drexlerviridae</taxon>
        <taxon>Tunavirinae</taxon>
        <taxon>Tunavirus</taxon>
        <taxon>Tunavirus Lg3</taxon>
    </lineage>
</organism>
<evidence type="ECO:0000313" key="2">
    <source>
        <dbReference type="EMBL" id="UVD31840.1"/>
    </source>
</evidence>
<dbReference type="GO" id="GO:0003700">
    <property type="term" value="F:DNA-binding transcription factor activity"/>
    <property type="evidence" value="ECO:0007669"/>
    <property type="project" value="InterPro"/>
</dbReference>
<protein>
    <recommendedName>
        <fullName evidence="1">HNH nuclease domain-containing protein</fullName>
    </recommendedName>
</protein>
<evidence type="ECO:0000259" key="1">
    <source>
        <dbReference type="Pfam" id="PF13392"/>
    </source>
</evidence>
<dbReference type="InterPro" id="IPR036955">
    <property type="entry name" value="AP2/ERF_dom_sf"/>
</dbReference>
<accession>A0A976SMM2</accession>
<feature type="domain" description="HNH nuclease" evidence="1">
    <location>
        <begin position="72"/>
        <end position="106"/>
    </location>
</feature>
<dbReference type="InterPro" id="IPR003615">
    <property type="entry name" value="HNH_nuc"/>
</dbReference>
<dbReference type="Gene3D" id="3.30.730.10">
    <property type="entry name" value="AP2/ERF domain"/>
    <property type="match status" value="1"/>
</dbReference>
<dbReference type="GO" id="GO:0003677">
    <property type="term" value="F:DNA binding"/>
    <property type="evidence" value="ECO:0007669"/>
    <property type="project" value="InterPro"/>
</dbReference>
<dbReference type="Proteomes" id="UP001058314">
    <property type="component" value="Segment"/>
</dbReference>
<dbReference type="InterPro" id="IPR016177">
    <property type="entry name" value="DNA-bd_dom_sf"/>
</dbReference>
<sequence>MGLTMNTGLAREVSADDEAWLLDHVYYDESSPTSLRFKNMFHRNKENSVAFREVTKDGYFRGQRGSRGRRFFAHRVVWFLHYGVWPEKIDHIDGDRQNNAVKNLQETDAMRNQQNRDCNDIAGGYFEKRVGRWHCRIKRKGKVTFIGYFDTPEECRAAYAKAKLEIHENLCERSFNEGELKNVAMGRVKQS</sequence>
<dbReference type="Pfam" id="PF13392">
    <property type="entry name" value="HNH_3"/>
    <property type="match status" value="1"/>
</dbReference>
<dbReference type="EMBL" id="OP094641">
    <property type="protein sequence ID" value="UVD31840.1"/>
    <property type="molecule type" value="Genomic_DNA"/>
</dbReference>
<keyword evidence="3" id="KW-1185">Reference proteome</keyword>
<dbReference type="Gene3D" id="3.90.75.20">
    <property type="match status" value="1"/>
</dbReference>
<dbReference type="InterPro" id="IPR044925">
    <property type="entry name" value="His-Me_finger_sf"/>
</dbReference>